<keyword evidence="2" id="KW-0808">Transferase</keyword>
<dbReference type="GO" id="GO:0016747">
    <property type="term" value="F:acyltransferase activity, transferring groups other than amino-acyl groups"/>
    <property type="evidence" value="ECO:0007669"/>
    <property type="project" value="InterPro"/>
</dbReference>
<accession>A0A0N0C5K8</accession>
<dbReference type="InterPro" id="IPR027455">
    <property type="entry name" value="Sper_AcTfrase_N"/>
</dbReference>
<dbReference type="OrthoDB" id="9127144at2"/>
<dbReference type="Gene3D" id="3.40.630.30">
    <property type="match status" value="1"/>
</dbReference>
<evidence type="ECO:0000259" key="1">
    <source>
        <dbReference type="PROSITE" id="PS51186"/>
    </source>
</evidence>
<feature type="domain" description="N-acetyltransferase" evidence="1">
    <location>
        <begin position="3"/>
        <end position="153"/>
    </location>
</feature>
<dbReference type="Pfam" id="PF00583">
    <property type="entry name" value="Acetyltransf_1"/>
    <property type="match status" value="1"/>
</dbReference>
<organism evidence="2 3">
    <name type="scientific">Paenibacillus xylanivorans</name>
    <dbReference type="NCBI Taxonomy" id="1705561"/>
    <lineage>
        <taxon>Bacteria</taxon>
        <taxon>Bacillati</taxon>
        <taxon>Bacillota</taxon>
        <taxon>Bacilli</taxon>
        <taxon>Bacillales</taxon>
        <taxon>Paenibacillaceae</taxon>
        <taxon>Paenibacillus</taxon>
    </lineage>
</organism>
<sequence length="153" mass="17675">MVIRIIPTTRENWKDALNLQVQANQNHYVPSVAVSLAKVHIRPDGDEYKYLPFCIYNTENSLVGFVMITFDETTAWSYWLNGFMIDVSCQGKGYGNATIDSVIRYIRENYVHSKCLNLTVCADNEVARKLYEKMGFAETGDVYDDEIVYRFVF</sequence>
<comment type="caution">
    <text evidence="2">The sequence shown here is derived from an EMBL/GenBank/DDBJ whole genome shotgun (WGS) entry which is preliminary data.</text>
</comment>
<dbReference type="InterPro" id="IPR000182">
    <property type="entry name" value="GNAT_dom"/>
</dbReference>
<reference evidence="2 3" key="1">
    <citation type="submission" date="2015-08" db="EMBL/GenBank/DDBJ databases">
        <title>Draft genome sequence of cellulolytic and xylanolytic Paenibacillus sp. A59, isolated from a decaying forest soil from Patagonia, Argentina.</title>
        <authorList>
            <person name="Ghio S."/>
            <person name="Caceres A.M."/>
            <person name="Talia P."/>
            <person name="Grasso D."/>
            <person name="Campos E."/>
        </authorList>
    </citation>
    <scope>NUCLEOTIDE SEQUENCE [LARGE SCALE GENOMIC DNA]</scope>
    <source>
        <strain evidence="2 3">A59</strain>
    </source>
</reference>
<dbReference type="InterPro" id="IPR016181">
    <property type="entry name" value="Acyl_CoA_acyltransferase"/>
</dbReference>
<dbReference type="EMBL" id="LITU01000040">
    <property type="protein sequence ID" value="KOY17397.1"/>
    <property type="molecule type" value="Genomic_DNA"/>
</dbReference>
<dbReference type="CDD" id="cd04301">
    <property type="entry name" value="NAT_SF"/>
    <property type="match status" value="1"/>
</dbReference>
<evidence type="ECO:0000313" key="3">
    <source>
        <dbReference type="Proteomes" id="UP000037688"/>
    </source>
</evidence>
<name>A0A0N0C5K8_9BACL</name>
<proteinExistence type="predicted"/>
<dbReference type="SUPFAM" id="SSF55729">
    <property type="entry name" value="Acyl-CoA N-acyltransferases (Nat)"/>
    <property type="match status" value="1"/>
</dbReference>
<dbReference type="Proteomes" id="UP000037688">
    <property type="component" value="Unassembled WGS sequence"/>
</dbReference>
<dbReference type="PANTHER" id="PTHR43617">
    <property type="entry name" value="L-AMINO ACID N-ACETYLTRANSFERASE"/>
    <property type="match status" value="1"/>
</dbReference>
<evidence type="ECO:0000313" key="2">
    <source>
        <dbReference type="EMBL" id="KOY17397.1"/>
    </source>
</evidence>
<keyword evidence="3" id="KW-1185">Reference proteome</keyword>
<protein>
    <submittedName>
        <fullName evidence="2">GCN5 family acetyltransferase</fullName>
    </submittedName>
</protein>
<gene>
    <name evidence="2" type="ORF">AMS66_06355</name>
</gene>
<dbReference type="PROSITE" id="PS51186">
    <property type="entry name" value="GNAT"/>
    <property type="match status" value="1"/>
</dbReference>
<dbReference type="InterPro" id="IPR050276">
    <property type="entry name" value="MshD_Acetyltransferase"/>
</dbReference>
<dbReference type="PATRIC" id="fig|1705561.3.peg.992"/>
<dbReference type="AlphaFoldDB" id="A0A0N0C5K8"/>
<dbReference type="Gene3D" id="1.10.287.900">
    <property type="entry name" value="The crystal structure of the spermine/spermidine acetyltransferase from enterococcus faecali"/>
    <property type="match status" value="1"/>
</dbReference>